<sequence>IKIEKKRFFIKKMIYDGLIKIIDCKGFKIQNSITNLIELSKNKYYKPSEIYTSHNSPGHEFVLNKILEENSNSICMEIPIWMWHIDHFLTGHIDLILYINDIIYVCDYKPEETPIPETTRLSYSFMRSIPQVASYALVLKNLFNINDIMCITFNKSGAWIYEPKTTLTHLNNFIKKNKQYKASDRPWEKYFL</sequence>
<comment type="caution">
    <text evidence="1">The sequence shown here is derived from an EMBL/GenBank/DDBJ whole genome shotgun (WGS) entry which is preliminary data.</text>
</comment>
<dbReference type="AlphaFoldDB" id="A0A0F9KNT8"/>
<evidence type="ECO:0000313" key="1">
    <source>
        <dbReference type="EMBL" id="KKM16965.1"/>
    </source>
</evidence>
<accession>A0A0F9KNT8</accession>
<name>A0A0F9KNT8_9ZZZZ</name>
<reference evidence="1" key="1">
    <citation type="journal article" date="2015" name="Nature">
        <title>Complex archaea that bridge the gap between prokaryotes and eukaryotes.</title>
        <authorList>
            <person name="Spang A."/>
            <person name="Saw J.H."/>
            <person name="Jorgensen S.L."/>
            <person name="Zaremba-Niedzwiedzka K."/>
            <person name="Martijn J."/>
            <person name="Lind A.E."/>
            <person name="van Eijk R."/>
            <person name="Schleper C."/>
            <person name="Guy L."/>
            <person name="Ettema T.J."/>
        </authorList>
    </citation>
    <scope>NUCLEOTIDE SEQUENCE</scope>
</reference>
<organism evidence="1">
    <name type="scientific">marine sediment metagenome</name>
    <dbReference type="NCBI Taxonomy" id="412755"/>
    <lineage>
        <taxon>unclassified sequences</taxon>
        <taxon>metagenomes</taxon>
        <taxon>ecological metagenomes</taxon>
    </lineage>
</organism>
<feature type="non-terminal residue" evidence="1">
    <location>
        <position position="1"/>
    </location>
</feature>
<evidence type="ECO:0008006" key="2">
    <source>
        <dbReference type="Google" id="ProtNLM"/>
    </source>
</evidence>
<protein>
    <recommendedName>
        <fullName evidence="2">PD-(D/E)XK endonuclease-like domain-containing protein</fullName>
    </recommendedName>
</protein>
<dbReference type="EMBL" id="LAZR01014557">
    <property type="protein sequence ID" value="KKM16965.1"/>
    <property type="molecule type" value="Genomic_DNA"/>
</dbReference>
<proteinExistence type="predicted"/>
<gene>
    <name evidence="1" type="ORF">LCGC14_1680540</name>
</gene>